<sequence>MRNALQKISTTGLLIAASFIAVFPLLWMVSMSFMPEAEANAFPARLFPHDPTLANYADLFAHQRMGRFLFNSLLVASLATVLSLAFNVTAGYAFAKLDFRGREKLFRFLLAVVVIPGQLTMLPLFFQLKTLGLLNSYAGVVVPFMTSLFGIFLVRQYALGLPDEMLQAARVDGASEWMIFRKIVLPNLSPIIVTLAVFTFLAAWNDFLWPLIVLSDDHNYTLPLAIASLSQEHIQDSGMVMACATVTIAPVILLFLALQRHYVRGLLAGSVKG</sequence>
<dbReference type="OrthoDB" id="9815445at2"/>
<comment type="similarity">
    <text evidence="7">Belongs to the binding-protein-dependent transport system permease family.</text>
</comment>
<dbReference type="PANTHER" id="PTHR43744">
    <property type="entry name" value="ABC TRANSPORTER PERMEASE PROTEIN MG189-RELATED-RELATED"/>
    <property type="match status" value="1"/>
</dbReference>
<evidence type="ECO:0000256" key="2">
    <source>
        <dbReference type="ARBA" id="ARBA00022448"/>
    </source>
</evidence>
<feature type="domain" description="ABC transmembrane type-1" evidence="8">
    <location>
        <begin position="69"/>
        <end position="258"/>
    </location>
</feature>
<reference evidence="10" key="1">
    <citation type="submission" date="2016-10" db="EMBL/GenBank/DDBJ databases">
        <authorList>
            <person name="Varghese N."/>
            <person name="Submissions S."/>
        </authorList>
    </citation>
    <scope>NUCLEOTIDE SEQUENCE [LARGE SCALE GENOMIC DNA]</scope>
    <source>
        <strain evidence="10">CGMCC 1.3431</strain>
    </source>
</reference>
<protein>
    <submittedName>
        <fullName evidence="9">Multiple sugar transport system permease protein</fullName>
    </submittedName>
</protein>
<feature type="transmembrane region" description="Helical" evidence="7">
    <location>
        <begin position="179"/>
        <end position="204"/>
    </location>
</feature>
<dbReference type="PROSITE" id="PS50928">
    <property type="entry name" value="ABC_TM1"/>
    <property type="match status" value="1"/>
</dbReference>
<evidence type="ECO:0000313" key="9">
    <source>
        <dbReference type="EMBL" id="SCW61584.1"/>
    </source>
</evidence>
<dbReference type="GO" id="GO:0055085">
    <property type="term" value="P:transmembrane transport"/>
    <property type="evidence" value="ECO:0007669"/>
    <property type="project" value="InterPro"/>
</dbReference>
<feature type="transmembrane region" description="Helical" evidence="7">
    <location>
        <begin position="137"/>
        <end position="158"/>
    </location>
</feature>
<dbReference type="Pfam" id="PF00528">
    <property type="entry name" value="BPD_transp_1"/>
    <property type="match status" value="1"/>
</dbReference>
<keyword evidence="3" id="KW-1003">Cell membrane</keyword>
<dbReference type="RefSeq" id="WP_090647752.1">
    <property type="nucleotide sequence ID" value="NZ_CBCRYE010000001.1"/>
</dbReference>
<feature type="transmembrane region" description="Helical" evidence="7">
    <location>
        <begin position="105"/>
        <end position="125"/>
    </location>
</feature>
<keyword evidence="10" id="KW-1185">Reference proteome</keyword>
<accession>A0A1G4RXG7</accession>
<keyword evidence="4 7" id="KW-0812">Transmembrane</keyword>
<evidence type="ECO:0000256" key="7">
    <source>
        <dbReference type="RuleBase" id="RU363032"/>
    </source>
</evidence>
<comment type="subcellular location">
    <subcellularLocation>
        <location evidence="1 7">Cell membrane</location>
        <topology evidence="1 7">Multi-pass membrane protein</topology>
    </subcellularLocation>
</comment>
<keyword evidence="6 7" id="KW-0472">Membrane</keyword>
<gene>
    <name evidence="9" type="ORF">SAMN02927928_2234</name>
</gene>
<feature type="transmembrane region" description="Helical" evidence="7">
    <location>
        <begin position="12"/>
        <end position="33"/>
    </location>
</feature>
<evidence type="ECO:0000256" key="6">
    <source>
        <dbReference type="ARBA" id="ARBA00023136"/>
    </source>
</evidence>
<evidence type="ECO:0000259" key="8">
    <source>
        <dbReference type="PROSITE" id="PS50928"/>
    </source>
</evidence>
<dbReference type="Proteomes" id="UP000199150">
    <property type="component" value="Unassembled WGS sequence"/>
</dbReference>
<evidence type="ECO:0000256" key="5">
    <source>
        <dbReference type="ARBA" id="ARBA00022989"/>
    </source>
</evidence>
<dbReference type="SUPFAM" id="SSF161098">
    <property type="entry name" value="MetI-like"/>
    <property type="match status" value="1"/>
</dbReference>
<keyword evidence="2 7" id="KW-0813">Transport</keyword>
<organism evidence="9 10">
    <name type="scientific">Asticcacaulis taihuensis</name>
    <dbReference type="NCBI Taxonomy" id="260084"/>
    <lineage>
        <taxon>Bacteria</taxon>
        <taxon>Pseudomonadati</taxon>
        <taxon>Pseudomonadota</taxon>
        <taxon>Alphaproteobacteria</taxon>
        <taxon>Caulobacterales</taxon>
        <taxon>Caulobacteraceae</taxon>
        <taxon>Asticcacaulis</taxon>
    </lineage>
</organism>
<name>A0A1G4RXG7_9CAUL</name>
<dbReference type="AlphaFoldDB" id="A0A1G4RXG7"/>
<dbReference type="STRING" id="260084.SAMN02927928_2234"/>
<proteinExistence type="inferred from homology"/>
<dbReference type="CDD" id="cd06261">
    <property type="entry name" value="TM_PBP2"/>
    <property type="match status" value="1"/>
</dbReference>
<evidence type="ECO:0000313" key="10">
    <source>
        <dbReference type="Proteomes" id="UP000199150"/>
    </source>
</evidence>
<dbReference type="Gene3D" id="1.10.3720.10">
    <property type="entry name" value="MetI-like"/>
    <property type="match status" value="1"/>
</dbReference>
<dbReference type="InterPro" id="IPR035906">
    <property type="entry name" value="MetI-like_sf"/>
</dbReference>
<feature type="transmembrane region" description="Helical" evidence="7">
    <location>
        <begin position="238"/>
        <end position="258"/>
    </location>
</feature>
<dbReference type="InterPro" id="IPR000515">
    <property type="entry name" value="MetI-like"/>
</dbReference>
<evidence type="ECO:0000256" key="1">
    <source>
        <dbReference type="ARBA" id="ARBA00004651"/>
    </source>
</evidence>
<dbReference type="EMBL" id="FMTS01000003">
    <property type="protein sequence ID" value="SCW61584.1"/>
    <property type="molecule type" value="Genomic_DNA"/>
</dbReference>
<dbReference type="GO" id="GO:0005886">
    <property type="term" value="C:plasma membrane"/>
    <property type="evidence" value="ECO:0007669"/>
    <property type="project" value="UniProtKB-SubCell"/>
</dbReference>
<dbReference type="PANTHER" id="PTHR43744:SF12">
    <property type="entry name" value="ABC TRANSPORTER PERMEASE PROTEIN MG189-RELATED"/>
    <property type="match status" value="1"/>
</dbReference>
<keyword evidence="9" id="KW-0762">Sugar transport</keyword>
<keyword evidence="5 7" id="KW-1133">Transmembrane helix</keyword>
<evidence type="ECO:0000256" key="3">
    <source>
        <dbReference type="ARBA" id="ARBA00022475"/>
    </source>
</evidence>
<feature type="transmembrane region" description="Helical" evidence="7">
    <location>
        <begin position="68"/>
        <end position="93"/>
    </location>
</feature>
<evidence type="ECO:0000256" key="4">
    <source>
        <dbReference type="ARBA" id="ARBA00022692"/>
    </source>
</evidence>